<dbReference type="InParanoid" id="C3Y1C1"/>
<organism>
    <name type="scientific">Branchiostoma floridae</name>
    <name type="common">Florida lancelet</name>
    <name type="synonym">Amphioxus</name>
    <dbReference type="NCBI Taxonomy" id="7739"/>
    <lineage>
        <taxon>Eukaryota</taxon>
        <taxon>Metazoa</taxon>
        <taxon>Chordata</taxon>
        <taxon>Cephalochordata</taxon>
        <taxon>Leptocardii</taxon>
        <taxon>Amphioxiformes</taxon>
        <taxon>Branchiostomatidae</taxon>
        <taxon>Branchiostoma</taxon>
    </lineage>
</organism>
<dbReference type="EMBL" id="GG666480">
    <property type="protein sequence ID" value="EEN65661.1"/>
    <property type="molecule type" value="Genomic_DNA"/>
</dbReference>
<protein>
    <submittedName>
        <fullName evidence="1">Uncharacterized protein</fullName>
    </submittedName>
</protein>
<dbReference type="AlphaFoldDB" id="C3Y1C1"/>
<evidence type="ECO:0000313" key="1">
    <source>
        <dbReference type="EMBL" id="EEN65661.1"/>
    </source>
</evidence>
<gene>
    <name evidence="1" type="ORF">BRAFLDRAFT_83649</name>
</gene>
<name>C3Y1C1_BRAFL</name>
<reference evidence="1" key="1">
    <citation type="journal article" date="2008" name="Nature">
        <title>The amphioxus genome and the evolution of the chordate karyotype.</title>
        <authorList>
            <consortium name="US DOE Joint Genome Institute (JGI-PGF)"/>
            <person name="Putnam N.H."/>
            <person name="Butts T."/>
            <person name="Ferrier D.E.K."/>
            <person name="Furlong R.F."/>
            <person name="Hellsten U."/>
            <person name="Kawashima T."/>
            <person name="Robinson-Rechavi M."/>
            <person name="Shoguchi E."/>
            <person name="Terry A."/>
            <person name="Yu J.-K."/>
            <person name="Benito-Gutierrez E.L."/>
            <person name="Dubchak I."/>
            <person name="Garcia-Fernandez J."/>
            <person name="Gibson-Brown J.J."/>
            <person name="Grigoriev I.V."/>
            <person name="Horton A.C."/>
            <person name="de Jong P.J."/>
            <person name="Jurka J."/>
            <person name="Kapitonov V.V."/>
            <person name="Kohara Y."/>
            <person name="Kuroki Y."/>
            <person name="Lindquist E."/>
            <person name="Lucas S."/>
            <person name="Osoegawa K."/>
            <person name="Pennacchio L.A."/>
            <person name="Salamov A.A."/>
            <person name="Satou Y."/>
            <person name="Sauka-Spengler T."/>
            <person name="Schmutz J."/>
            <person name="Shin-I T."/>
            <person name="Toyoda A."/>
            <person name="Bronner-Fraser M."/>
            <person name="Fujiyama A."/>
            <person name="Holland L.Z."/>
            <person name="Holland P.W.H."/>
            <person name="Satoh N."/>
            <person name="Rokhsar D.S."/>
        </authorList>
    </citation>
    <scope>NUCLEOTIDE SEQUENCE [LARGE SCALE GENOMIC DNA]</scope>
    <source>
        <strain evidence="1">S238N-H82</strain>
        <tissue evidence="1">Testes</tissue>
    </source>
</reference>
<accession>C3Y1C1</accession>
<sequence length="149" mass="16491">MAVAHARTSDNISRWFTAPPAPVRGPWKMRKGKPLRISGHEAGRWRRISGASQLSEIAGRKGARWVPYQECIRYFRLGARLCFTIGACLRPRFRGAGRQPGGERSMMVTDFCCPIARPAHPSRSTTVANGLPLAVPRHMSPATVMVSPR</sequence>
<proteinExistence type="predicted"/>